<feature type="non-terminal residue" evidence="1">
    <location>
        <position position="1"/>
    </location>
</feature>
<accession>A0ABN8HM74</accession>
<sequence length="142" mass="15825">MDEEIDLCDVDKLRTGLQTSKSGPDRWRQLIPQHCRAHSDCVLIRNPFVNVLSEDVRGTGRLVFRVSKCVCFVDSSVCEHNKRALFVHVSTESVRIRNVKGLGASVVTSSEDFASDGALSRAACQPRHVSQHTGKHTERPLQ</sequence>
<dbReference type="Proteomes" id="UP000837857">
    <property type="component" value="Chromosome 10"/>
</dbReference>
<proteinExistence type="predicted"/>
<protein>
    <submittedName>
        <fullName evidence="1">Uncharacterized protein</fullName>
    </submittedName>
</protein>
<organism evidence="1 2">
    <name type="scientific">Iphiclides podalirius</name>
    <name type="common">scarce swallowtail</name>
    <dbReference type="NCBI Taxonomy" id="110791"/>
    <lineage>
        <taxon>Eukaryota</taxon>
        <taxon>Metazoa</taxon>
        <taxon>Ecdysozoa</taxon>
        <taxon>Arthropoda</taxon>
        <taxon>Hexapoda</taxon>
        <taxon>Insecta</taxon>
        <taxon>Pterygota</taxon>
        <taxon>Neoptera</taxon>
        <taxon>Endopterygota</taxon>
        <taxon>Lepidoptera</taxon>
        <taxon>Glossata</taxon>
        <taxon>Ditrysia</taxon>
        <taxon>Papilionoidea</taxon>
        <taxon>Papilionidae</taxon>
        <taxon>Papilioninae</taxon>
        <taxon>Iphiclides</taxon>
    </lineage>
</organism>
<gene>
    <name evidence="1" type="ORF">IPOD504_LOCUS911</name>
</gene>
<name>A0ABN8HM74_9NEOP</name>
<evidence type="ECO:0000313" key="1">
    <source>
        <dbReference type="EMBL" id="CAH2036869.1"/>
    </source>
</evidence>
<keyword evidence="2" id="KW-1185">Reference proteome</keyword>
<reference evidence="1" key="1">
    <citation type="submission" date="2022-03" db="EMBL/GenBank/DDBJ databases">
        <authorList>
            <person name="Martin H S."/>
        </authorList>
    </citation>
    <scope>NUCLEOTIDE SEQUENCE</scope>
</reference>
<dbReference type="EMBL" id="OW152822">
    <property type="protein sequence ID" value="CAH2036869.1"/>
    <property type="molecule type" value="Genomic_DNA"/>
</dbReference>
<evidence type="ECO:0000313" key="2">
    <source>
        <dbReference type="Proteomes" id="UP000837857"/>
    </source>
</evidence>